<comment type="caution">
    <text evidence="9">Lacks conserved residue(s) required for the propagation of feature annotation.</text>
</comment>
<dbReference type="STRING" id="375574.GCA_001418035_01107"/>
<comment type="catalytic activity">
    <reaction evidence="9">
        <text>5,6-dihydrouridine(16) in tRNA + NAD(+) = uridine(16) in tRNA + NADH + H(+)</text>
        <dbReference type="Rhea" id="RHEA:53380"/>
        <dbReference type="Rhea" id="RHEA-COMP:13543"/>
        <dbReference type="Rhea" id="RHEA-COMP:13544"/>
        <dbReference type="ChEBI" id="CHEBI:15378"/>
        <dbReference type="ChEBI" id="CHEBI:57540"/>
        <dbReference type="ChEBI" id="CHEBI:57945"/>
        <dbReference type="ChEBI" id="CHEBI:65315"/>
        <dbReference type="ChEBI" id="CHEBI:74443"/>
    </reaction>
</comment>
<evidence type="ECO:0000313" key="15">
    <source>
        <dbReference type="Proteomes" id="UP000243535"/>
    </source>
</evidence>
<protein>
    <recommendedName>
        <fullName evidence="9">tRNA-dihydrouridine(16) synthase</fullName>
        <ecNumber evidence="9">1.3.1.-</ecNumber>
    </recommendedName>
    <alternativeName>
        <fullName evidence="9">U16-specific dihydrouridine synthase</fullName>
        <shortName evidence="9">U16-specific Dus</shortName>
    </alternativeName>
    <alternativeName>
        <fullName evidence="9">tRNA-dihydrouridine synthase C</fullName>
    </alternativeName>
</protein>
<comment type="similarity">
    <text evidence="9">Belongs to the Dus family. DusC subfamily.</text>
</comment>
<evidence type="ECO:0000256" key="5">
    <source>
        <dbReference type="ARBA" id="ARBA00022694"/>
    </source>
</evidence>
<dbReference type="GO" id="GO:0000049">
    <property type="term" value="F:tRNA binding"/>
    <property type="evidence" value="ECO:0007669"/>
    <property type="project" value="UniProtKB-UniRule"/>
</dbReference>
<dbReference type="OrthoDB" id="5289281at2"/>
<feature type="site" description="Interacts with tRNA; defines subfamily-specific binding signature" evidence="9">
    <location>
        <position position="34"/>
    </location>
</feature>
<keyword evidence="3 9" id="KW-0285">Flavoprotein</keyword>
<dbReference type="SUPFAM" id="SSF51395">
    <property type="entry name" value="FMN-linked oxidoreductases"/>
    <property type="match status" value="1"/>
</dbReference>
<keyword evidence="15" id="KW-1185">Reference proteome</keyword>
<keyword evidence="4 9" id="KW-0288">FMN</keyword>
<feature type="site" description="Interacts with tRNA; defines subfamily-specific binding signature" evidence="9">
    <location>
        <position position="296"/>
    </location>
</feature>
<proteinExistence type="inferred from homology"/>
<evidence type="ECO:0000256" key="4">
    <source>
        <dbReference type="ARBA" id="ARBA00022643"/>
    </source>
</evidence>
<dbReference type="GO" id="GO:0010181">
    <property type="term" value="F:FMN binding"/>
    <property type="evidence" value="ECO:0007669"/>
    <property type="project" value="UniProtKB-UniRule"/>
</dbReference>
<evidence type="ECO:0000256" key="8">
    <source>
        <dbReference type="ARBA" id="ARBA00023002"/>
    </source>
</evidence>
<feature type="domain" description="DUS-like FMN-binding" evidence="13">
    <location>
        <begin position="3"/>
        <end position="247"/>
    </location>
</feature>
<comment type="similarity">
    <text evidence="10">Belongs to the dus family.</text>
</comment>
<evidence type="ECO:0000256" key="12">
    <source>
        <dbReference type="PIRSR" id="PIRSR006621-2"/>
    </source>
</evidence>
<dbReference type="PANTHER" id="PTHR11082:SF26">
    <property type="entry name" value="TRNA-DIHYDROURIDINE(16) SYNTHASE"/>
    <property type="match status" value="1"/>
</dbReference>
<evidence type="ECO:0000256" key="3">
    <source>
        <dbReference type="ARBA" id="ARBA00022630"/>
    </source>
</evidence>
<evidence type="ECO:0000256" key="7">
    <source>
        <dbReference type="ARBA" id="ARBA00022884"/>
    </source>
</evidence>
<dbReference type="PANTHER" id="PTHR11082">
    <property type="entry name" value="TRNA-DIHYDROURIDINE SYNTHASE"/>
    <property type="match status" value="1"/>
</dbReference>
<dbReference type="AlphaFoldDB" id="A0A0K6GUQ1"/>
<dbReference type="InterPro" id="IPR042270">
    <property type="entry name" value="DusC_C"/>
</dbReference>
<dbReference type="RefSeq" id="WP_055433650.1">
    <property type="nucleotide sequence ID" value="NZ_CYHA01000002.1"/>
</dbReference>
<accession>A0A0K6GUQ1</accession>
<comment type="function">
    <text evidence="9">Catalyzes the synthesis of 5,6-dihydrouridine (D), a modified base found in the D-loop of most tRNAs, via the reduction of the C5-C6 double bond in target uridines. Specifically modifies U16 in tRNAs.</text>
</comment>
<feature type="site" description="Interacts with tRNA" evidence="9">
    <location>
        <position position="175"/>
    </location>
</feature>
<evidence type="ECO:0000256" key="10">
    <source>
        <dbReference type="PIRNR" id="PIRNR006621"/>
    </source>
</evidence>
<evidence type="ECO:0000256" key="11">
    <source>
        <dbReference type="PIRSR" id="PIRSR006621-1"/>
    </source>
</evidence>
<dbReference type="EMBL" id="CYHA01000002">
    <property type="protein sequence ID" value="CUA82516.1"/>
    <property type="molecule type" value="Genomic_DNA"/>
</dbReference>
<evidence type="ECO:0000259" key="13">
    <source>
        <dbReference type="Pfam" id="PF01207"/>
    </source>
</evidence>
<organism evidence="14 15">
    <name type="scientific">Gulbenkiania indica</name>
    <dbReference type="NCBI Taxonomy" id="375574"/>
    <lineage>
        <taxon>Bacteria</taxon>
        <taxon>Pseudomonadati</taxon>
        <taxon>Pseudomonadota</taxon>
        <taxon>Betaproteobacteria</taxon>
        <taxon>Neisseriales</taxon>
        <taxon>Chromobacteriaceae</taxon>
        <taxon>Gulbenkiania</taxon>
    </lineage>
</organism>
<feature type="site" description="Interacts with tRNA" evidence="9">
    <location>
        <position position="94"/>
    </location>
</feature>
<dbReference type="CDD" id="cd02801">
    <property type="entry name" value="DUS_like_FMN"/>
    <property type="match status" value="1"/>
</dbReference>
<dbReference type="GO" id="GO:0050660">
    <property type="term" value="F:flavin adenine dinucleotide binding"/>
    <property type="evidence" value="ECO:0007669"/>
    <property type="project" value="InterPro"/>
</dbReference>
<evidence type="ECO:0000256" key="6">
    <source>
        <dbReference type="ARBA" id="ARBA00022857"/>
    </source>
</evidence>
<dbReference type="EC" id="1.3.1.-" evidence="9"/>
<dbReference type="InterPro" id="IPR001269">
    <property type="entry name" value="DUS_fam"/>
</dbReference>
<comment type="catalytic activity">
    <reaction evidence="9">
        <text>5,6-dihydrouridine(16) in tRNA + NADP(+) = uridine(16) in tRNA + NADPH + H(+)</text>
        <dbReference type="Rhea" id="RHEA:53376"/>
        <dbReference type="Rhea" id="RHEA-COMP:13543"/>
        <dbReference type="Rhea" id="RHEA-COMP:13544"/>
        <dbReference type="ChEBI" id="CHEBI:15378"/>
        <dbReference type="ChEBI" id="CHEBI:57783"/>
        <dbReference type="ChEBI" id="CHEBI:58349"/>
        <dbReference type="ChEBI" id="CHEBI:65315"/>
        <dbReference type="ChEBI" id="CHEBI:74443"/>
    </reaction>
</comment>
<evidence type="ECO:0000256" key="2">
    <source>
        <dbReference type="ARBA" id="ARBA00022555"/>
    </source>
</evidence>
<dbReference type="HAMAP" id="MF_02043">
    <property type="entry name" value="DusC_subfam"/>
    <property type="match status" value="1"/>
</dbReference>
<dbReference type="Gene3D" id="3.20.20.70">
    <property type="entry name" value="Aldolase class I"/>
    <property type="match status" value="1"/>
</dbReference>
<feature type="binding site" evidence="9">
    <location>
        <begin position="198"/>
        <end position="200"/>
    </location>
    <ligand>
        <name>FMN</name>
        <dbReference type="ChEBI" id="CHEBI:58210"/>
    </ligand>
</feature>
<dbReference type="PROSITE" id="PS01136">
    <property type="entry name" value="UPF0034"/>
    <property type="match status" value="1"/>
</dbReference>
<gene>
    <name evidence="9" type="primary">dusC</name>
    <name evidence="14" type="ORF">Ga0061063_1315</name>
</gene>
<dbReference type="InterPro" id="IPR032886">
    <property type="entry name" value="DusC"/>
</dbReference>
<dbReference type="InterPro" id="IPR018517">
    <property type="entry name" value="tRNA_hU_synthase_CS"/>
</dbReference>
<sequence>MLMLAPMEGLVDDVMRDILTRLGGVDVCVTEFVRVTSVLLPARMFYRLAPELRNGARTRAGTPVRVQLLGSDPACVADNAARAAELGAPAVDINFGCPAPTVNRHRGGAVLLKEPALMHDIVAAMRSAVPAHVPVTAKMRLGYEDTARTLECAAAVADAGASELVVHARTKVEGYRPPAHWEWLARIREHVSLPVVANGEVWTIEDYRTIRSVSGCERVMIGRGLVAAPDLAQRIAAGTEGDPMPWAQLLPWVEDFYTQCRAKGEGSRYPVARLKQWLGQLRRTYPEAGQLFELLRRETDEAVVGLRLAGAVSAAASG</sequence>
<keyword evidence="8 9" id="KW-0560">Oxidoreductase</keyword>
<name>A0A0K6GUQ1_9NEIS</name>
<feature type="binding site" evidence="9 12">
    <location>
        <begin position="222"/>
        <end position="223"/>
    </location>
    <ligand>
        <name>FMN</name>
        <dbReference type="ChEBI" id="CHEBI:58210"/>
    </ligand>
</feature>
<dbReference type="GO" id="GO:0102262">
    <property type="term" value="F:tRNA-dihydrouridine16 synthase activity"/>
    <property type="evidence" value="ECO:0007669"/>
    <property type="project" value="RHEA"/>
</dbReference>
<evidence type="ECO:0000256" key="9">
    <source>
        <dbReference type="HAMAP-Rule" id="MF_02043"/>
    </source>
</evidence>
<feature type="binding site" evidence="9 12">
    <location>
        <position position="67"/>
    </location>
    <ligand>
        <name>FMN</name>
        <dbReference type="ChEBI" id="CHEBI:58210"/>
    </ligand>
</feature>
<keyword evidence="7 9" id="KW-0694">RNA-binding</keyword>
<dbReference type="InterPro" id="IPR035587">
    <property type="entry name" value="DUS-like_FMN-bd"/>
</dbReference>
<keyword evidence="5 9" id="KW-0819">tRNA processing</keyword>
<dbReference type="InterPro" id="IPR013785">
    <property type="entry name" value="Aldolase_TIM"/>
</dbReference>
<dbReference type="Gene3D" id="1.20.225.30">
    <property type="entry name" value="Dihydrouridine synthase, C-terminal recognition domain"/>
    <property type="match status" value="1"/>
</dbReference>
<keyword evidence="6 9" id="KW-0521">NADP</keyword>
<comment type="cofactor">
    <cofactor evidence="1 9 10 12">
        <name>FMN</name>
        <dbReference type="ChEBI" id="CHEBI:58210"/>
    </cofactor>
</comment>
<feature type="binding site" evidence="9 12">
    <location>
        <position position="138"/>
    </location>
    <ligand>
        <name>FMN</name>
        <dbReference type="ChEBI" id="CHEBI:58210"/>
    </ligand>
</feature>
<feature type="binding site" evidence="12">
    <location>
        <position position="167"/>
    </location>
    <ligand>
        <name>FMN</name>
        <dbReference type="ChEBI" id="CHEBI:58210"/>
    </ligand>
</feature>
<keyword evidence="2 9" id="KW-0820">tRNA-binding</keyword>
<evidence type="ECO:0000313" key="14">
    <source>
        <dbReference type="EMBL" id="CUA82516.1"/>
    </source>
</evidence>
<dbReference type="PIRSF" id="PIRSF006621">
    <property type="entry name" value="Dus"/>
    <property type="match status" value="1"/>
</dbReference>
<dbReference type="Proteomes" id="UP000243535">
    <property type="component" value="Unassembled WGS sequence"/>
</dbReference>
<feature type="active site" description="Proton donor" evidence="9 11">
    <location>
        <position position="97"/>
    </location>
</feature>
<reference evidence="15" key="1">
    <citation type="submission" date="2015-08" db="EMBL/GenBank/DDBJ databases">
        <authorList>
            <person name="Varghese N."/>
        </authorList>
    </citation>
    <scope>NUCLEOTIDE SEQUENCE [LARGE SCALE GENOMIC DNA]</scope>
    <source>
        <strain evidence="15">DSM 17901</strain>
    </source>
</reference>
<keyword evidence="12" id="KW-0547">Nucleotide-binding</keyword>
<feature type="site" description="Interacts with tRNA; defines subfamily-specific binding signature" evidence="9">
    <location>
        <position position="273"/>
    </location>
</feature>
<evidence type="ECO:0000256" key="1">
    <source>
        <dbReference type="ARBA" id="ARBA00001917"/>
    </source>
</evidence>
<feature type="site" description="Interacts with tRNA; defines subfamily-specific binding signature" evidence="9">
    <location>
        <position position="275"/>
    </location>
</feature>
<dbReference type="Pfam" id="PF01207">
    <property type="entry name" value="Dus"/>
    <property type="match status" value="1"/>
</dbReference>